<keyword evidence="4" id="KW-0690">Ribosome biogenesis</keyword>
<dbReference type="CTD" id="10969"/>
<feature type="region of interest" description="Disordered" evidence="7">
    <location>
        <begin position="76"/>
        <end position="96"/>
    </location>
</feature>
<dbReference type="InParanoid" id="A0A7M7RFT7"/>
<dbReference type="RefSeq" id="XP_794612.2">
    <property type="nucleotide sequence ID" value="XM_789519.5"/>
</dbReference>
<evidence type="ECO:0000256" key="1">
    <source>
        <dbReference type="ARBA" id="ARBA00003387"/>
    </source>
</evidence>
<evidence type="ECO:0000256" key="5">
    <source>
        <dbReference type="ARBA" id="ARBA00023054"/>
    </source>
</evidence>
<evidence type="ECO:0008006" key="10">
    <source>
        <dbReference type="Google" id="ProtNLM"/>
    </source>
</evidence>
<dbReference type="OrthoDB" id="443772at2759"/>
<evidence type="ECO:0000256" key="4">
    <source>
        <dbReference type="ARBA" id="ARBA00022517"/>
    </source>
</evidence>
<evidence type="ECO:0000256" key="6">
    <source>
        <dbReference type="ARBA" id="ARBA00023242"/>
    </source>
</evidence>
<feature type="region of interest" description="Disordered" evidence="7">
    <location>
        <begin position="186"/>
        <end position="310"/>
    </location>
</feature>
<keyword evidence="9" id="KW-1185">Reference proteome</keyword>
<evidence type="ECO:0000256" key="3">
    <source>
        <dbReference type="ARBA" id="ARBA00007336"/>
    </source>
</evidence>
<evidence type="ECO:0000313" key="8">
    <source>
        <dbReference type="EnsemblMetazoa" id="XP_794612"/>
    </source>
</evidence>
<feature type="compositionally biased region" description="Basic and acidic residues" evidence="7">
    <location>
        <begin position="186"/>
        <end position="198"/>
    </location>
</feature>
<dbReference type="GO" id="GO:0006364">
    <property type="term" value="P:rRNA processing"/>
    <property type="evidence" value="ECO:0000318"/>
    <property type="project" value="GO_Central"/>
</dbReference>
<accession>A0A7M7RFT7</accession>
<name>A0A7M7RFT7_STRPU</name>
<dbReference type="OMA" id="RETMFHR"/>
<organism evidence="8 9">
    <name type="scientific">Strongylocentrotus purpuratus</name>
    <name type="common">Purple sea urchin</name>
    <dbReference type="NCBI Taxonomy" id="7668"/>
    <lineage>
        <taxon>Eukaryota</taxon>
        <taxon>Metazoa</taxon>
        <taxon>Echinodermata</taxon>
        <taxon>Eleutherozoa</taxon>
        <taxon>Echinozoa</taxon>
        <taxon>Echinoidea</taxon>
        <taxon>Euechinoidea</taxon>
        <taxon>Echinacea</taxon>
        <taxon>Camarodonta</taxon>
        <taxon>Echinidea</taxon>
        <taxon>Strongylocentrotidae</taxon>
        <taxon>Strongylocentrotus</taxon>
    </lineage>
</organism>
<comment type="function">
    <text evidence="1">Required for the processing of the 27S pre-rRNA.</text>
</comment>
<dbReference type="AlphaFoldDB" id="A0A7M7RFT7"/>
<dbReference type="InterPro" id="IPR008610">
    <property type="entry name" value="Ebp2"/>
</dbReference>
<dbReference type="GO" id="GO:0030687">
    <property type="term" value="C:preribosome, large subunit precursor"/>
    <property type="evidence" value="ECO:0000318"/>
    <property type="project" value="GO_Central"/>
</dbReference>
<dbReference type="Pfam" id="PF05890">
    <property type="entry name" value="Ebp2"/>
    <property type="match status" value="1"/>
</dbReference>
<evidence type="ECO:0000256" key="2">
    <source>
        <dbReference type="ARBA" id="ARBA00004604"/>
    </source>
</evidence>
<comment type="similarity">
    <text evidence="3">Belongs to the EBP2 family.</text>
</comment>
<dbReference type="GO" id="GO:0005730">
    <property type="term" value="C:nucleolus"/>
    <property type="evidence" value="ECO:0000318"/>
    <property type="project" value="GO_Central"/>
</dbReference>
<comment type="subcellular location">
    <subcellularLocation>
        <location evidence="2">Nucleus</location>
        <location evidence="2">Nucleolus</location>
    </subcellularLocation>
</comment>
<dbReference type="Proteomes" id="UP000007110">
    <property type="component" value="Unassembled WGS sequence"/>
</dbReference>
<reference evidence="8" key="2">
    <citation type="submission" date="2021-01" db="UniProtKB">
        <authorList>
            <consortium name="EnsemblMetazoa"/>
        </authorList>
    </citation>
    <scope>IDENTIFICATION</scope>
</reference>
<dbReference type="EnsemblMetazoa" id="XM_789519">
    <property type="protein sequence ID" value="XP_794612"/>
    <property type="gene ID" value="LOC589889"/>
</dbReference>
<keyword evidence="6" id="KW-0539">Nucleus</keyword>
<feature type="compositionally biased region" description="Basic and acidic residues" evidence="7">
    <location>
        <begin position="205"/>
        <end position="215"/>
    </location>
</feature>
<evidence type="ECO:0000313" key="9">
    <source>
        <dbReference type="Proteomes" id="UP000007110"/>
    </source>
</evidence>
<protein>
    <recommendedName>
        <fullName evidence="10">rRNA-processing protein EBP2</fullName>
    </recommendedName>
</protein>
<keyword evidence="5" id="KW-0175">Coiled coil</keyword>
<evidence type="ECO:0000256" key="7">
    <source>
        <dbReference type="SAM" id="MobiDB-lite"/>
    </source>
</evidence>
<reference evidence="9" key="1">
    <citation type="submission" date="2015-02" db="EMBL/GenBank/DDBJ databases">
        <title>Genome sequencing for Strongylocentrotus purpuratus.</title>
        <authorList>
            <person name="Murali S."/>
            <person name="Liu Y."/>
            <person name="Vee V."/>
            <person name="English A."/>
            <person name="Wang M."/>
            <person name="Skinner E."/>
            <person name="Han Y."/>
            <person name="Muzny D.M."/>
            <person name="Worley K.C."/>
            <person name="Gibbs R.A."/>
        </authorList>
    </citation>
    <scope>NUCLEOTIDE SEQUENCE</scope>
</reference>
<dbReference type="GeneID" id="589889"/>
<dbReference type="GO" id="GO:0042273">
    <property type="term" value="P:ribosomal large subunit biogenesis"/>
    <property type="evidence" value="ECO:0000318"/>
    <property type="project" value="GO_Central"/>
</dbReference>
<dbReference type="PANTHER" id="PTHR13028">
    <property type="entry name" value="RRNA PROCESSING PROTEIN EBNA1-BINDING PROTEIN-RELATED"/>
    <property type="match status" value="1"/>
</dbReference>
<dbReference type="GO" id="GO:0034399">
    <property type="term" value="C:nuclear periphery"/>
    <property type="evidence" value="ECO:0000318"/>
    <property type="project" value="GO_Central"/>
</dbReference>
<feature type="compositionally biased region" description="Basic and acidic residues" evidence="7">
    <location>
        <begin position="259"/>
        <end position="278"/>
    </location>
</feature>
<sequence>MTDPDIAAEMEEDSFDDLDSDEELQAAFSRGDLKPGLNIEARAKRVYINDEQGLKDRLTDFKKDLAWLERLDVTCGPARVPGETDPKPDEENKDEVHDDFKRELRIYRQAQAAVLDALPKLQALNIPTKRPEDFFAEMAKSDDHMRKIREKLIAKQLSMERSEKAKKLRELRKFGKKVQQEVLVKRQKEKKDLAESVKKFKKGHSKDLGFLEGKPKGGANSKQDKAAAKLGPNMKRKAKNTKFGYGGKHKGSKVNSKQSARDDEDHFSIKRNRSDVAKHQKQFGGKQRKGNTKQKRLGKGKRQKLKSRKK</sequence>
<feature type="compositionally biased region" description="Basic residues" evidence="7">
    <location>
        <begin position="286"/>
        <end position="310"/>
    </location>
</feature>
<proteinExistence type="inferred from homology"/>
<dbReference type="KEGG" id="spu:589889"/>
<feature type="compositionally biased region" description="Basic and acidic residues" evidence="7">
    <location>
        <begin position="82"/>
        <end position="96"/>
    </location>
</feature>
<dbReference type="PANTHER" id="PTHR13028:SF0">
    <property type="entry name" value="RRNA-PROCESSING PROTEIN EBP2-RELATED"/>
    <property type="match status" value="1"/>
</dbReference>